<dbReference type="OrthoDB" id="9764688at2"/>
<dbReference type="HOGENOM" id="CLU_727398_0_0_6"/>
<reference evidence="6 7" key="1">
    <citation type="journal article" date="2013" name="Genome Announc.">
        <title>Complete genome sequence of Simiduia agarivorans SA1(T), a marine bacterium able to degrade a variety of polysaccharides.</title>
        <authorList>
            <person name="Lin S.Y."/>
            <person name="Shieh W.Y."/>
            <person name="Chen J.S."/>
            <person name="Tang S.L."/>
        </authorList>
    </citation>
    <scope>NUCLEOTIDE SEQUENCE [LARGE SCALE GENOMIC DNA]</scope>
    <source>
        <strain evidence="7">DSM 21679 / JCM 13881 / BCRC 17597 / SA1</strain>
    </source>
</reference>
<dbReference type="Pfam" id="PF09375">
    <property type="entry name" value="Peptidase_M75"/>
    <property type="match status" value="1"/>
</dbReference>
<gene>
    <name evidence="6" type="ordered locus">M5M_13510</name>
</gene>
<dbReference type="Gene3D" id="1.20.1420.20">
    <property type="entry name" value="M75 peptidase, HXXE motif"/>
    <property type="match status" value="1"/>
</dbReference>
<dbReference type="STRING" id="1117647.M5M_13510"/>
<sequence length="380" mass="41654">MRAPSIALLIALTTVVACSDRPAPSGGEPATPAATETPENASQQAVKQAARDLWAGSSALLEQVSQHTDQLDQSVQSLLNQPGPKQLENARAAWHQCHNSWLAFSYQLAVIDAHQGLFDDLATLTAAIGGWPIQPGFLDYFDVYSQSGLVNDIAIPINAQSIRAAHQQFDTEDRALGLHAIAYLLWGENGQRPATDFVLATTEDHSEEAPKADELPTNRRRALLALQVNLLRDDLQSLALQWQSNTRSQLTFNRQSGQQVSELLRAAAIYLIEQQLINQQLQPQIEAPDALPSSPVPYAGHGIPALQNQLASLQQLLRDDTRLLIREWSGNESNGWRDQLAAAERSLQKLAENQSETQWIAAIASLQQLAQMIKLPDPDA</sequence>
<feature type="signal peptide" evidence="4">
    <location>
        <begin position="1"/>
        <end position="19"/>
    </location>
</feature>
<evidence type="ECO:0000256" key="2">
    <source>
        <dbReference type="ARBA" id="ARBA00022729"/>
    </source>
</evidence>
<dbReference type="PROSITE" id="PS51257">
    <property type="entry name" value="PROKAR_LIPOPROTEIN"/>
    <property type="match status" value="1"/>
</dbReference>
<evidence type="ECO:0000256" key="4">
    <source>
        <dbReference type="SAM" id="SignalP"/>
    </source>
</evidence>
<evidence type="ECO:0000259" key="5">
    <source>
        <dbReference type="Pfam" id="PF09375"/>
    </source>
</evidence>
<dbReference type="eggNOG" id="COG3487">
    <property type="taxonomic scope" value="Bacteria"/>
</dbReference>
<dbReference type="AlphaFoldDB" id="K4KLF2"/>
<dbReference type="Proteomes" id="UP000000466">
    <property type="component" value="Chromosome"/>
</dbReference>
<evidence type="ECO:0000256" key="1">
    <source>
        <dbReference type="ARBA" id="ARBA00004196"/>
    </source>
</evidence>
<feature type="region of interest" description="Disordered" evidence="3">
    <location>
        <begin position="20"/>
        <end position="43"/>
    </location>
</feature>
<keyword evidence="7" id="KW-1185">Reference proteome</keyword>
<comment type="subcellular location">
    <subcellularLocation>
        <location evidence="1">Cell envelope</location>
    </subcellularLocation>
</comment>
<name>K4KLF2_SIMAS</name>
<dbReference type="RefSeq" id="WP_015048008.1">
    <property type="nucleotide sequence ID" value="NC_018868.3"/>
</dbReference>
<dbReference type="GO" id="GO:0030313">
    <property type="term" value="C:cell envelope"/>
    <property type="evidence" value="ECO:0007669"/>
    <property type="project" value="UniProtKB-SubCell"/>
</dbReference>
<evidence type="ECO:0000313" key="7">
    <source>
        <dbReference type="Proteomes" id="UP000000466"/>
    </source>
</evidence>
<dbReference type="EMBL" id="CP003746">
    <property type="protein sequence ID" value="AFU99846.1"/>
    <property type="molecule type" value="Genomic_DNA"/>
</dbReference>
<dbReference type="InterPro" id="IPR018976">
    <property type="entry name" value="Imelysin-like"/>
</dbReference>
<proteinExistence type="predicted"/>
<organism evidence="6 7">
    <name type="scientific">Simiduia agarivorans (strain DSM 21679 / JCM 13881 / BCRC 17597 / SA1)</name>
    <dbReference type="NCBI Taxonomy" id="1117647"/>
    <lineage>
        <taxon>Bacteria</taxon>
        <taxon>Pseudomonadati</taxon>
        <taxon>Pseudomonadota</taxon>
        <taxon>Gammaproteobacteria</taxon>
        <taxon>Cellvibrionales</taxon>
        <taxon>Cellvibrionaceae</taxon>
        <taxon>Simiduia</taxon>
    </lineage>
</organism>
<feature type="domain" description="Imelysin-like" evidence="5">
    <location>
        <begin position="62"/>
        <end position="352"/>
    </location>
</feature>
<feature type="chain" id="PRO_5003878450" evidence="4">
    <location>
        <begin position="20"/>
        <end position="380"/>
    </location>
</feature>
<dbReference type="InterPro" id="IPR038352">
    <property type="entry name" value="Imelysin_sf"/>
</dbReference>
<keyword evidence="2 4" id="KW-0732">Signal</keyword>
<evidence type="ECO:0000256" key="3">
    <source>
        <dbReference type="SAM" id="MobiDB-lite"/>
    </source>
</evidence>
<protein>
    <submittedName>
        <fullName evidence="6">Imelysin</fullName>
    </submittedName>
</protein>
<feature type="compositionally biased region" description="Low complexity" evidence="3">
    <location>
        <begin position="28"/>
        <end position="39"/>
    </location>
</feature>
<dbReference type="KEGG" id="saga:M5M_13510"/>
<evidence type="ECO:0000313" key="6">
    <source>
        <dbReference type="EMBL" id="AFU99846.1"/>
    </source>
</evidence>
<accession>K4KLF2</accession>